<dbReference type="PANTHER" id="PTHR14894">
    <property type="entry name" value="CDK5 REGULATORY SUBUNIT-ASSOCIATED PROTEIN 3"/>
    <property type="match status" value="1"/>
</dbReference>
<dbReference type="Pfam" id="PF05600">
    <property type="entry name" value="CDK5RAP3"/>
    <property type="match status" value="1"/>
</dbReference>
<sequence>MSVKTKVAAISDDVIDLPGSKILEWLSDRKKIPQHWKRSHNNIVSLIASAYELTKYEKKEQQSLSYFDYQKIFKEFESAQGGNSTTLFGSYSNPNTQKWYEVIKAYEKDCYNIGDACQILSQNINYEIPNLKKTIDKSMKALEESSKRETEFNKSKASAITAFKKACTDLGIKGEKIRDEILELPNTLNPLFDEIAQLMKDPIISKAIEFYKEILSQTKSETEKEPLDLLSFVIKHGNITLGQREKVLNPSLHIETDKNDSNNNNNNNSSDDKIEIDWCMDIKNDDVVDQNNTDNPNQPSVIVWEDEADIPAEIQWDDFSMDAIEIVDESSTPLSTSNDNNILSSNNNNNTTKSTINNIDLNETILSDRTLRNQFLDQLFEIEIFLNHRLSEMEKSNSIFGIDQISNESSISVEQCKEYLNRIKTVLSKLFNTRVRQVLEIKSSKKFIDRIVLQFTQKQSSISKYTNLLSELDVKREQLNLTLGESRTKLDQVLKETRSLKSNIEQLLSTQLFDKKKINIMIPFSLN</sequence>
<dbReference type="GO" id="GO:0007346">
    <property type="term" value="P:regulation of mitotic cell cycle"/>
    <property type="evidence" value="ECO:0007669"/>
    <property type="project" value="TreeGrafter"/>
</dbReference>
<organism evidence="2 3">
    <name type="scientific">Polysphondylium violaceum</name>
    <dbReference type="NCBI Taxonomy" id="133409"/>
    <lineage>
        <taxon>Eukaryota</taxon>
        <taxon>Amoebozoa</taxon>
        <taxon>Evosea</taxon>
        <taxon>Eumycetozoa</taxon>
        <taxon>Dictyostelia</taxon>
        <taxon>Dictyosteliales</taxon>
        <taxon>Dictyosteliaceae</taxon>
        <taxon>Polysphondylium</taxon>
    </lineage>
</organism>
<name>A0A8J4UXE4_9MYCE</name>
<dbReference type="AlphaFoldDB" id="A0A8J4UXE4"/>
<reference evidence="2" key="1">
    <citation type="submission" date="2020-01" db="EMBL/GenBank/DDBJ databases">
        <title>Development of genomics and gene disruption for Polysphondylium violaceum indicates a role for the polyketide synthase stlB in stalk morphogenesis.</title>
        <authorList>
            <person name="Narita B."/>
            <person name="Kawabe Y."/>
            <person name="Kin K."/>
            <person name="Saito T."/>
            <person name="Gibbs R."/>
            <person name="Kuspa A."/>
            <person name="Muzny D."/>
            <person name="Queller D."/>
            <person name="Richards S."/>
            <person name="Strassman J."/>
            <person name="Sucgang R."/>
            <person name="Worley K."/>
            <person name="Schaap P."/>
        </authorList>
    </citation>
    <scope>NUCLEOTIDE SEQUENCE</scope>
    <source>
        <strain evidence="2">QSvi11</strain>
    </source>
</reference>
<protein>
    <submittedName>
        <fullName evidence="2">Uncharacterized protein</fullName>
    </submittedName>
</protein>
<gene>
    <name evidence="2" type="ORF">CYY_007862</name>
</gene>
<comment type="caution">
    <text evidence="2">The sequence shown here is derived from an EMBL/GenBank/DDBJ whole genome shotgun (WGS) entry which is preliminary data.</text>
</comment>
<accession>A0A8J4UXE4</accession>
<dbReference type="OrthoDB" id="340432at2759"/>
<evidence type="ECO:0000313" key="2">
    <source>
        <dbReference type="EMBL" id="KAF2070815.1"/>
    </source>
</evidence>
<dbReference type="Proteomes" id="UP000695562">
    <property type="component" value="Unassembled WGS sequence"/>
</dbReference>
<evidence type="ECO:0000313" key="3">
    <source>
        <dbReference type="Proteomes" id="UP000695562"/>
    </source>
</evidence>
<dbReference type="InterPro" id="IPR008491">
    <property type="entry name" value="CDK5RAP3"/>
</dbReference>
<dbReference type="EMBL" id="AJWJ01000443">
    <property type="protein sequence ID" value="KAF2070815.1"/>
    <property type="molecule type" value="Genomic_DNA"/>
</dbReference>
<dbReference type="PANTHER" id="PTHR14894:SF0">
    <property type="entry name" value="CDK5 REGULATORY SUBUNIT-ASSOCIATED PROTEIN 3"/>
    <property type="match status" value="1"/>
</dbReference>
<keyword evidence="3" id="KW-1185">Reference proteome</keyword>
<dbReference type="GO" id="GO:0012505">
    <property type="term" value="C:endomembrane system"/>
    <property type="evidence" value="ECO:0007669"/>
    <property type="project" value="TreeGrafter"/>
</dbReference>
<comment type="similarity">
    <text evidence="1">Belongs to the CDK5RAP3 family.</text>
</comment>
<evidence type="ECO:0000256" key="1">
    <source>
        <dbReference type="ARBA" id="ARBA00007478"/>
    </source>
</evidence>
<proteinExistence type="inferred from homology"/>